<keyword evidence="2" id="KW-1185">Reference proteome</keyword>
<proteinExistence type="predicted"/>
<sequence length="119" mass="13626">MVFQKRSRVVKEVHVSIVTKVSITMDMRVVLGLIVKETIISNFTVFKDVRASTITVHVAPTVAGCNPPFLRRTRRYMKLSARMKRLVSIRKKKVVVKEMTLLEANDKVVSMAREIKALR</sequence>
<gene>
    <name evidence="1" type="ORF">V6N11_082879</name>
</gene>
<dbReference type="Proteomes" id="UP001396334">
    <property type="component" value="Unassembled WGS sequence"/>
</dbReference>
<protein>
    <submittedName>
        <fullName evidence="1">Uncharacterized protein</fullName>
    </submittedName>
</protein>
<dbReference type="EMBL" id="JBBPBN010000036">
    <property type="protein sequence ID" value="KAK9001087.1"/>
    <property type="molecule type" value="Genomic_DNA"/>
</dbReference>
<name>A0ABR2QKR9_9ROSI</name>
<organism evidence="1 2">
    <name type="scientific">Hibiscus sabdariffa</name>
    <name type="common">roselle</name>
    <dbReference type="NCBI Taxonomy" id="183260"/>
    <lineage>
        <taxon>Eukaryota</taxon>
        <taxon>Viridiplantae</taxon>
        <taxon>Streptophyta</taxon>
        <taxon>Embryophyta</taxon>
        <taxon>Tracheophyta</taxon>
        <taxon>Spermatophyta</taxon>
        <taxon>Magnoliopsida</taxon>
        <taxon>eudicotyledons</taxon>
        <taxon>Gunneridae</taxon>
        <taxon>Pentapetalae</taxon>
        <taxon>rosids</taxon>
        <taxon>malvids</taxon>
        <taxon>Malvales</taxon>
        <taxon>Malvaceae</taxon>
        <taxon>Malvoideae</taxon>
        <taxon>Hibiscus</taxon>
    </lineage>
</organism>
<accession>A0ABR2QKR9</accession>
<comment type="caution">
    <text evidence="1">The sequence shown here is derived from an EMBL/GenBank/DDBJ whole genome shotgun (WGS) entry which is preliminary data.</text>
</comment>
<reference evidence="1 2" key="1">
    <citation type="journal article" date="2024" name="G3 (Bethesda)">
        <title>Genome assembly of Hibiscus sabdariffa L. provides insights into metabolisms of medicinal natural products.</title>
        <authorList>
            <person name="Kim T."/>
        </authorList>
    </citation>
    <scope>NUCLEOTIDE SEQUENCE [LARGE SCALE GENOMIC DNA]</scope>
    <source>
        <strain evidence="1">TK-2024</strain>
        <tissue evidence="1">Old leaves</tissue>
    </source>
</reference>
<evidence type="ECO:0000313" key="2">
    <source>
        <dbReference type="Proteomes" id="UP001396334"/>
    </source>
</evidence>
<evidence type="ECO:0000313" key="1">
    <source>
        <dbReference type="EMBL" id="KAK9001087.1"/>
    </source>
</evidence>